<sequence>MDVVRNPSSTASEHIPKPGEVVTQRDEFGRTALHYAAADGDLPAVERLINDNDVHGTDNYGWTPLHFAAQAAIPEIVAVLLDAGADVDAITEKGHPPIYWATNAAAGDPVATIRLLRARGADPTKETIQSYFGPRSTLYAVREVSNKPHIRAEFADLLDG</sequence>
<dbReference type="InterPro" id="IPR036770">
    <property type="entry name" value="Ankyrin_rpt-contain_sf"/>
</dbReference>
<dbReference type="SMART" id="SM00248">
    <property type="entry name" value="ANK"/>
    <property type="match status" value="3"/>
</dbReference>
<keyword evidence="1" id="KW-0677">Repeat</keyword>
<dbReference type="PRINTS" id="PR01415">
    <property type="entry name" value="ANKYRIN"/>
</dbReference>
<gene>
    <name evidence="4" type="ORF">GCM10023318_34260</name>
</gene>
<proteinExistence type="predicted"/>
<evidence type="ECO:0000256" key="3">
    <source>
        <dbReference type="PROSITE-ProRule" id="PRU00023"/>
    </source>
</evidence>
<dbReference type="PANTHER" id="PTHR24171">
    <property type="entry name" value="ANKYRIN REPEAT DOMAIN-CONTAINING PROTEIN 39-RELATED"/>
    <property type="match status" value="1"/>
</dbReference>
<comment type="caution">
    <text evidence="4">The sequence shown here is derived from an EMBL/GenBank/DDBJ whole genome shotgun (WGS) entry which is preliminary data.</text>
</comment>
<dbReference type="InterPro" id="IPR002110">
    <property type="entry name" value="Ankyrin_rpt"/>
</dbReference>
<dbReference type="Gene3D" id="1.25.40.20">
    <property type="entry name" value="Ankyrin repeat-containing domain"/>
    <property type="match status" value="1"/>
</dbReference>
<keyword evidence="5" id="KW-1185">Reference proteome</keyword>
<feature type="repeat" description="ANK" evidence="3">
    <location>
        <begin position="28"/>
        <end position="50"/>
    </location>
</feature>
<evidence type="ECO:0000256" key="2">
    <source>
        <dbReference type="ARBA" id="ARBA00023043"/>
    </source>
</evidence>
<dbReference type="PANTHER" id="PTHR24171:SF8">
    <property type="entry name" value="BRCA1-ASSOCIATED RING DOMAIN PROTEIN 1"/>
    <property type="match status" value="1"/>
</dbReference>
<dbReference type="EMBL" id="BAABJM010000002">
    <property type="protein sequence ID" value="GAA5056614.1"/>
    <property type="molecule type" value="Genomic_DNA"/>
</dbReference>
<keyword evidence="2 3" id="KW-0040">ANK repeat</keyword>
<name>A0ABP9KGM7_9NOCA</name>
<accession>A0ABP9KGM7</accession>
<dbReference type="Pfam" id="PF12796">
    <property type="entry name" value="Ank_2"/>
    <property type="match status" value="1"/>
</dbReference>
<dbReference type="PROSITE" id="PS50297">
    <property type="entry name" value="ANK_REP_REGION"/>
    <property type="match status" value="2"/>
</dbReference>
<reference evidence="5" key="1">
    <citation type="journal article" date="2019" name="Int. J. Syst. Evol. Microbiol.">
        <title>The Global Catalogue of Microorganisms (GCM) 10K type strain sequencing project: providing services to taxonomists for standard genome sequencing and annotation.</title>
        <authorList>
            <consortium name="The Broad Institute Genomics Platform"/>
            <consortium name="The Broad Institute Genome Sequencing Center for Infectious Disease"/>
            <person name="Wu L."/>
            <person name="Ma J."/>
        </authorList>
    </citation>
    <scope>NUCLEOTIDE SEQUENCE [LARGE SCALE GENOMIC DNA]</scope>
    <source>
        <strain evidence="5">JCM 18298</strain>
    </source>
</reference>
<organism evidence="4 5">
    <name type="scientific">Nocardia callitridis</name>
    <dbReference type="NCBI Taxonomy" id="648753"/>
    <lineage>
        <taxon>Bacteria</taxon>
        <taxon>Bacillati</taxon>
        <taxon>Actinomycetota</taxon>
        <taxon>Actinomycetes</taxon>
        <taxon>Mycobacteriales</taxon>
        <taxon>Nocardiaceae</taxon>
        <taxon>Nocardia</taxon>
    </lineage>
</organism>
<protein>
    <recommendedName>
        <fullName evidence="6">Ankyrin repeat domain-containing protein</fullName>
    </recommendedName>
</protein>
<dbReference type="Proteomes" id="UP001500603">
    <property type="component" value="Unassembled WGS sequence"/>
</dbReference>
<evidence type="ECO:0000313" key="4">
    <source>
        <dbReference type="EMBL" id="GAA5056614.1"/>
    </source>
</evidence>
<dbReference type="SUPFAM" id="SSF48403">
    <property type="entry name" value="Ankyrin repeat"/>
    <property type="match status" value="1"/>
</dbReference>
<evidence type="ECO:0000313" key="5">
    <source>
        <dbReference type="Proteomes" id="UP001500603"/>
    </source>
</evidence>
<evidence type="ECO:0008006" key="6">
    <source>
        <dbReference type="Google" id="ProtNLM"/>
    </source>
</evidence>
<feature type="repeat" description="ANK" evidence="3">
    <location>
        <begin position="60"/>
        <end position="92"/>
    </location>
</feature>
<evidence type="ECO:0000256" key="1">
    <source>
        <dbReference type="ARBA" id="ARBA00022737"/>
    </source>
</evidence>
<dbReference type="PROSITE" id="PS50088">
    <property type="entry name" value="ANK_REPEAT"/>
    <property type="match status" value="2"/>
</dbReference>